<dbReference type="PROSITE" id="PS51722">
    <property type="entry name" value="G_TR_2"/>
    <property type="match status" value="1"/>
</dbReference>
<dbReference type="Gene3D" id="3.40.50.300">
    <property type="entry name" value="P-loop containing nucleotide triphosphate hydrolases"/>
    <property type="match status" value="1"/>
</dbReference>
<evidence type="ECO:0000256" key="2">
    <source>
        <dbReference type="ARBA" id="ARBA00022741"/>
    </source>
</evidence>
<dbReference type="PANTHER" id="PTHR43512:SF4">
    <property type="entry name" value="TRANSLATION FACTOR GUF1 HOMOLOG, CHLOROPLASTIC"/>
    <property type="match status" value="1"/>
</dbReference>
<dbReference type="EMBL" id="JBHSRI010000018">
    <property type="protein sequence ID" value="MFC6039829.1"/>
    <property type="molecule type" value="Genomic_DNA"/>
</dbReference>
<evidence type="ECO:0000256" key="1">
    <source>
        <dbReference type="ARBA" id="ARBA00005454"/>
    </source>
</evidence>
<protein>
    <recommendedName>
        <fullName evidence="7">Elongation factor 4</fullName>
        <shortName evidence="7">EF-4</shortName>
        <ecNumber evidence="7">3.6.5.n1</ecNumber>
    </recommendedName>
    <alternativeName>
        <fullName evidence="7">Ribosomal back-translocase LepA</fullName>
    </alternativeName>
</protein>
<evidence type="ECO:0000256" key="3">
    <source>
        <dbReference type="ARBA" id="ARBA00022801"/>
    </source>
</evidence>
<dbReference type="Gene3D" id="2.40.30.10">
    <property type="entry name" value="Translation factors"/>
    <property type="match status" value="1"/>
</dbReference>
<organism evidence="9 10">
    <name type="scientific">Paenisporosarcina macmurdoensis</name>
    <dbReference type="NCBI Taxonomy" id="212659"/>
    <lineage>
        <taxon>Bacteria</taxon>
        <taxon>Bacillati</taxon>
        <taxon>Bacillota</taxon>
        <taxon>Bacilli</taxon>
        <taxon>Bacillales</taxon>
        <taxon>Caryophanaceae</taxon>
        <taxon>Paenisporosarcina</taxon>
    </lineage>
</organism>
<keyword evidence="4 7" id="KW-0648">Protein biosynthesis</keyword>
<keyword evidence="3 7" id="KW-0378">Hydrolase</keyword>
<keyword evidence="9" id="KW-0251">Elongation factor</keyword>
<sequence length="607" mass="67809">MNREERNKRQQNIRNFSIIAHIDHGKSTLADRILEQTKALTSREMKAQLLDSMDLERERGITIKLNAVQLNYRAKDGEDYTLHLIDTPGHVDFTYEVSRSLAACEGAILVVDAAQGIEAQTLANVYLALDNELEILPVINKIDLPAADPERVRAEIEEVIGLDASEAVLASAKSGIGIEEILEQIVAKVPAPTGDPEAPLKALIFDSLYDPYRGVVAYIRVMEGTVRPGDKVLMMATGKEFEVVEAGVFTPKATLRDELTVGDVGFLTAAIKTVGDTRVGDTITGAANPATESLPGYRRLNPMVYCGLYPIDNTKYNDLRDALEKLELNDAALQFEPESSQALGFGYRCGFLGLLHMEIIQERLEREFNIDLITTAPSVIYDVHMTDGTVKKVDNPSMMPDPQKIDRIEEPYVKATVMVPNDFVGVVMELCQKKRGNFMNMDYLDKTRVSIIYEIPLSEVVYDFFDQLKSGTKGYASFDYELIGYKPSKLVKMDILLNAEQVDALSFIVHNEFAYERGKIIVEKLKKLIPRQQFEVPIQAAIGQKIVARSTISAIRKNVLAKCYGGDISRKRKLLDKQKEGKKRMKQVGSVEVPQEAFMAVLKMDED</sequence>
<evidence type="ECO:0000256" key="5">
    <source>
        <dbReference type="ARBA" id="ARBA00023134"/>
    </source>
</evidence>
<dbReference type="GO" id="GO:0003746">
    <property type="term" value="F:translation elongation factor activity"/>
    <property type="evidence" value="ECO:0007669"/>
    <property type="project" value="UniProtKB-KW"/>
</dbReference>
<dbReference type="PANTHER" id="PTHR43512">
    <property type="entry name" value="TRANSLATION FACTOR GUF1-RELATED"/>
    <property type="match status" value="1"/>
</dbReference>
<keyword evidence="2 7" id="KW-0547">Nucleotide-binding</keyword>
<gene>
    <name evidence="7 9" type="primary">lepA</name>
    <name evidence="9" type="ORF">ACFPYN_10400</name>
</gene>
<keyword evidence="10" id="KW-1185">Reference proteome</keyword>
<evidence type="ECO:0000313" key="9">
    <source>
        <dbReference type="EMBL" id="MFC6039829.1"/>
    </source>
</evidence>
<dbReference type="Pfam" id="PF06421">
    <property type="entry name" value="LepA_C"/>
    <property type="match status" value="1"/>
</dbReference>
<dbReference type="RefSeq" id="WP_377734006.1">
    <property type="nucleotide sequence ID" value="NZ_JBHSRI010000018.1"/>
</dbReference>
<evidence type="ECO:0000256" key="6">
    <source>
        <dbReference type="ARBA" id="ARBA00023136"/>
    </source>
</evidence>
<feature type="domain" description="Tr-type G" evidence="8">
    <location>
        <begin position="11"/>
        <end position="193"/>
    </location>
</feature>
<dbReference type="InterPro" id="IPR000640">
    <property type="entry name" value="EFG_V-like"/>
</dbReference>
<dbReference type="InterPro" id="IPR000795">
    <property type="entry name" value="T_Tr_GTP-bd_dom"/>
</dbReference>
<dbReference type="Pfam" id="PF00679">
    <property type="entry name" value="EFG_C"/>
    <property type="match status" value="1"/>
</dbReference>
<dbReference type="InterPro" id="IPR004161">
    <property type="entry name" value="EFTu-like_2"/>
</dbReference>
<dbReference type="InterPro" id="IPR031157">
    <property type="entry name" value="G_TR_CS"/>
</dbReference>
<accession>A0ABW1L842</accession>
<dbReference type="EC" id="3.6.5.n1" evidence="7"/>
<dbReference type="InterPro" id="IPR035647">
    <property type="entry name" value="EFG_III/V"/>
</dbReference>
<dbReference type="CDD" id="cd16260">
    <property type="entry name" value="EF4_III"/>
    <property type="match status" value="1"/>
</dbReference>
<dbReference type="InterPro" id="IPR009000">
    <property type="entry name" value="Transl_B-barrel_sf"/>
</dbReference>
<comment type="function">
    <text evidence="7">Required for accurate and efficient protein synthesis under certain stress conditions. May act as a fidelity factor of the translation reaction, by catalyzing a one-codon backward translocation of tRNAs on improperly translocated ribosomes. Back-translocation proceeds from a post-translocation (POST) complex to a pre-translocation (PRE) complex, thus giving elongation factor G a second chance to translocate the tRNAs correctly. Binds to ribosomes in a GTP-dependent manner.</text>
</comment>
<comment type="caution">
    <text evidence="9">The sequence shown here is derived from an EMBL/GenBank/DDBJ whole genome shotgun (WGS) entry which is preliminary data.</text>
</comment>
<dbReference type="InterPro" id="IPR005225">
    <property type="entry name" value="Small_GTP-bd"/>
</dbReference>
<dbReference type="HAMAP" id="MF_00071">
    <property type="entry name" value="LepA"/>
    <property type="match status" value="1"/>
</dbReference>
<dbReference type="InterPro" id="IPR013842">
    <property type="entry name" value="LepA_CTD"/>
</dbReference>
<evidence type="ECO:0000256" key="4">
    <source>
        <dbReference type="ARBA" id="ARBA00022917"/>
    </source>
</evidence>
<dbReference type="Pfam" id="PF03144">
    <property type="entry name" value="GTP_EFTU_D2"/>
    <property type="match status" value="1"/>
</dbReference>
<evidence type="ECO:0000313" key="10">
    <source>
        <dbReference type="Proteomes" id="UP001596170"/>
    </source>
</evidence>
<dbReference type="CDD" id="cd03699">
    <property type="entry name" value="EF4_II"/>
    <property type="match status" value="1"/>
</dbReference>
<dbReference type="NCBIfam" id="TIGR01393">
    <property type="entry name" value="lepA"/>
    <property type="match status" value="1"/>
</dbReference>
<dbReference type="SUPFAM" id="SSF50447">
    <property type="entry name" value="Translation proteins"/>
    <property type="match status" value="1"/>
</dbReference>
<reference evidence="10" key="1">
    <citation type="journal article" date="2019" name="Int. J. Syst. Evol. Microbiol.">
        <title>The Global Catalogue of Microorganisms (GCM) 10K type strain sequencing project: providing services to taxonomists for standard genome sequencing and annotation.</title>
        <authorList>
            <consortium name="The Broad Institute Genomics Platform"/>
            <consortium name="The Broad Institute Genome Sequencing Center for Infectious Disease"/>
            <person name="Wu L."/>
            <person name="Ma J."/>
        </authorList>
    </citation>
    <scope>NUCLEOTIDE SEQUENCE [LARGE SCALE GENOMIC DNA]</scope>
    <source>
        <strain evidence="10">CCUG 54527</strain>
    </source>
</reference>
<dbReference type="NCBIfam" id="TIGR00231">
    <property type="entry name" value="small_GTP"/>
    <property type="match status" value="1"/>
</dbReference>
<dbReference type="Proteomes" id="UP001596170">
    <property type="component" value="Unassembled WGS sequence"/>
</dbReference>
<evidence type="ECO:0000256" key="7">
    <source>
        <dbReference type="HAMAP-Rule" id="MF_00071"/>
    </source>
</evidence>
<dbReference type="PRINTS" id="PR00315">
    <property type="entry name" value="ELONGATNFCT"/>
</dbReference>
<keyword evidence="6 7" id="KW-0472">Membrane</keyword>
<dbReference type="SMART" id="SM00838">
    <property type="entry name" value="EFG_C"/>
    <property type="match status" value="1"/>
</dbReference>
<keyword evidence="7" id="KW-1003">Cell membrane</keyword>
<feature type="binding site" evidence="7">
    <location>
        <begin position="23"/>
        <end position="28"/>
    </location>
    <ligand>
        <name>GTP</name>
        <dbReference type="ChEBI" id="CHEBI:37565"/>
    </ligand>
</feature>
<dbReference type="Gene3D" id="3.30.70.870">
    <property type="entry name" value="Elongation Factor G (Translational Gtpase), domain 3"/>
    <property type="match status" value="1"/>
</dbReference>
<proteinExistence type="inferred from homology"/>
<comment type="similarity">
    <text evidence="1 7">Belongs to the TRAFAC class translation factor GTPase superfamily. Classic translation factor GTPase family. LepA subfamily.</text>
</comment>
<dbReference type="Gene3D" id="3.30.70.240">
    <property type="match status" value="1"/>
</dbReference>
<dbReference type="Pfam" id="PF00009">
    <property type="entry name" value="GTP_EFTU"/>
    <property type="match status" value="1"/>
</dbReference>
<dbReference type="CDD" id="cd03709">
    <property type="entry name" value="lepA_C"/>
    <property type="match status" value="1"/>
</dbReference>
<dbReference type="InterPro" id="IPR038363">
    <property type="entry name" value="LepA_C_sf"/>
</dbReference>
<keyword evidence="5 7" id="KW-0342">GTP-binding</keyword>
<dbReference type="Gene3D" id="3.30.70.2570">
    <property type="entry name" value="Elongation factor 4, C-terminal domain"/>
    <property type="match status" value="1"/>
</dbReference>
<name>A0ABW1L842_9BACL</name>
<evidence type="ECO:0000259" key="8">
    <source>
        <dbReference type="PROSITE" id="PS51722"/>
    </source>
</evidence>
<dbReference type="InterPro" id="IPR006297">
    <property type="entry name" value="EF-4"/>
</dbReference>
<dbReference type="SUPFAM" id="SSF54980">
    <property type="entry name" value="EF-G C-terminal domain-like"/>
    <property type="match status" value="2"/>
</dbReference>
<dbReference type="GO" id="GO:0016787">
    <property type="term" value="F:hydrolase activity"/>
    <property type="evidence" value="ECO:0007669"/>
    <property type="project" value="UniProtKB-KW"/>
</dbReference>
<dbReference type="SUPFAM" id="SSF52540">
    <property type="entry name" value="P-loop containing nucleoside triphosphate hydrolases"/>
    <property type="match status" value="1"/>
</dbReference>
<dbReference type="InterPro" id="IPR027417">
    <property type="entry name" value="P-loop_NTPase"/>
</dbReference>
<comment type="subcellular location">
    <subcellularLocation>
        <location evidence="7">Cell membrane</location>
        <topology evidence="7">Peripheral membrane protein</topology>
        <orientation evidence="7">Cytoplasmic side</orientation>
    </subcellularLocation>
</comment>
<dbReference type="CDD" id="cd01890">
    <property type="entry name" value="LepA"/>
    <property type="match status" value="1"/>
</dbReference>
<comment type="catalytic activity">
    <reaction evidence="7">
        <text>GTP + H2O = GDP + phosphate + H(+)</text>
        <dbReference type="Rhea" id="RHEA:19669"/>
        <dbReference type="ChEBI" id="CHEBI:15377"/>
        <dbReference type="ChEBI" id="CHEBI:15378"/>
        <dbReference type="ChEBI" id="CHEBI:37565"/>
        <dbReference type="ChEBI" id="CHEBI:43474"/>
        <dbReference type="ChEBI" id="CHEBI:58189"/>
        <dbReference type="EC" id="3.6.5.n1"/>
    </reaction>
</comment>
<dbReference type="PROSITE" id="PS00301">
    <property type="entry name" value="G_TR_1"/>
    <property type="match status" value="1"/>
</dbReference>
<feature type="binding site" evidence="7">
    <location>
        <begin position="140"/>
        <end position="143"/>
    </location>
    <ligand>
        <name>GTP</name>
        <dbReference type="ChEBI" id="CHEBI:37565"/>
    </ligand>
</feature>
<dbReference type="InterPro" id="IPR035654">
    <property type="entry name" value="LepA_IV"/>
</dbReference>